<dbReference type="AlphaFoldDB" id="A0A7U4LGF2"/>
<protein>
    <recommendedName>
        <fullName evidence="5">Flagellar hook-associated protein 2</fullName>
        <shortName evidence="5">HAP2</shortName>
    </recommendedName>
    <alternativeName>
        <fullName evidence="5">Flagellar cap protein</fullName>
    </alternativeName>
</protein>
<dbReference type="InterPro" id="IPR010809">
    <property type="entry name" value="FliD_C"/>
</dbReference>
<evidence type="ECO:0000256" key="1">
    <source>
        <dbReference type="ARBA" id="ARBA00009764"/>
    </source>
</evidence>
<dbReference type="EMBL" id="CP010836">
    <property type="protein sequence ID" value="AJP73497.1"/>
    <property type="molecule type" value="Genomic_DNA"/>
</dbReference>
<organism evidence="8 9">
    <name type="scientific">Sphingomonas hengshuiensis</name>
    <dbReference type="NCBI Taxonomy" id="1609977"/>
    <lineage>
        <taxon>Bacteria</taxon>
        <taxon>Pseudomonadati</taxon>
        <taxon>Pseudomonadota</taxon>
        <taxon>Alphaproteobacteria</taxon>
        <taxon>Sphingomonadales</taxon>
        <taxon>Sphingomonadaceae</taxon>
        <taxon>Sphingomonas</taxon>
    </lineage>
</organism>
<evidence type="ECO:0000259" key="6">
    <source>
        <dbReference type="Pfam" id="PF02465"/>
    </source>
</evidence>
<gene>
    <name evidence="8" type="ORF">TS85_19455</name>
</gene>
<keyword evidence="5" id="KW-0964">Secreted</keyword>
<evidence type="ECO:0000313" key="9">
    <source>
        <dbReference type="Proteomes" id="UP000032300"/>
    </source>
</evidence>
<keyword evidence="4 5" id="KW-0975">Bacterial flagellum</keyword>
<feature type="domain" description="Flagellar hook-associated protein 2 N-terminal" evidence="6">
    <location>
        <begin position="14"/>
        <end position="112"/>
    </location>
</feature>
<dbReference type="GO" id="GO:0009424">
    <property type="term" value="C:bacterial-type flagellum hook"/>
    <property type="evidence" value="ECO:0007669"/>
    <property type="project" value="UniProtKB-UniRule"/>
</dbReference>
<dbReference type="RefSeq" id="WP_052508029.1">
    <property type="nucleotide sequence ID" value="NZ_CP010836.1"/>
</dbReference>
<evidence type="ECO:0000259" key="7">
    <source>
        <dbReference type="Pfam" id="PF07195"/>
    </source>
</evidence>
<dbReference type="GO" id="GO:0071973">
    <property type="term" value="P:bacterial-type flagellum-dependent cell motility"/>
    <property type="evidence" value="ECO:0007669"/>
    <property type="project" value="TreeGrafter"/>
</dbReference>
<dbReference type="InterPro" id="IPR003481">
    <property type="entry name" value="FliD_N"/>
</dbReference>
<dbReference type="Proteomes" id="UP000032300">
    <property type="component" value="Chromosome"/>
</dbReference>
<dbReference type="Pfam" id="PF07195">
    <property type="entry name" value="FliD_C"/>
    <property type="match status" value="1"/>
</dbReference>
<dbReference type="GO" id="GO:0007155">
    <property type="term" value="P:cell adhesion"/>
    <property type="evidence" value="ECO:0007669"/>
    <property type="project" value="InterPro"/>
</dbReference>
<dbReference type="InterPro" id="IPR040026">
    <property type="entry name" value="FliD"/>
</dbReference>
<evidence type="ECO:0000256" key="3">
    <source>
        <dbReference type="ARBA" id="ARBA00023054"/>
    </source>
</evidence>
<comment type="function">
    <text evidence="5">Required for morphogenesis and for the elongation of the flagellar filament by facilitating polymerization of the flagellin monomers at the tip of growing filament. Forms a capping structure, which prevents flagellin subunits (transported through the central channel of the flagellum) from leaking out without polymerization at the distal end.</text>
</comment>
<dbReference type="GO" id="GO:0005576">
    <property type="term" value="C:extracellular region"/>
    <property type="evidence" value="ECO:0007669"/>
    <property type="project" value="UniProtKB-SubCell"/>
</dbReference>
<comment type="similarity">
    <text evidence="1 5">Belongs to the FliD family.</text>
</comment>
<sequence>MAIESIAKTLGTGSGIDITALVNSLVEASFEAKNNAVTKKTETLTAQISKVSELKSSISDFSTALTSLTAGGTLATQPSSSNTSVVAVTRLAGADLTGLSGTLEVRQRAQAQVASSAAFAGGSTTSVGTGTLTLTFGTATVEGGAMTDFTAGGGSPVEITIDSSNASLSGIASAINAAKAGVTASVVSDTNGARLVVKGATGKSQAFELVGTGDLAALDIGRTATGSTISTAAQNAIVVSDGVELSYPTNTVYGLFDGVKVDLISASEGTKVTIGSTFPTATLTSTISSFVTTYNDLVTSFSDAVDAKDGTLRSDPAAKDVLRQLRSLMLTALVPDAESGSPSTLADLGIATQRDGTLKVDDTRVSKVLATYPQNVEAIFASGAGLSKALAAITTAATSTTTGLGASEAKYTKAQTAIAETKDEIATATETMRTRLTQQYGAMDAKVAAYKSTQDYLTQQVDAWNSDD</sequence>
<evidence type="ECO:0000256" key="5">
    <source>
        <dbReference type="RuleBase" id="RU362066"/>
    </source>
</evidence>
<keyword evidence="3" id="KW-0175">Coiled coil</keyword>
<evidence type="ECO:0000313" key="8">
    <source>
        <dbReference type="EMBL" id="AJP73497.1"/>
    </source>
</evidence>
<proteinExistence type="inferred from homology"/>
<dbReference type="PANTHER" id="PTHR30288">
    <property type="entry name" value="FLAGELLAR CAP/ASSEMBLY PROTEIN FLID"/>
    <property type="match status" value="1"/>
</dbReference>
<name>A0A7U4LGF2_9SPHN</name>
<reference evidence="8 9" key="1">
    <citation type="journal article" date="2015" name="Int. J. Syst. Evol. Microbiol.">
        <title>Sphingomonas hengshuiensis sp. nov., isolated from lake wetland.</title>
        <authorList>
            <person name="Wei S."/>
            <person name="Wang T."/>
            <person name="Liu H."/>
            <person name="Zhang C."/>
            <person name="Guo J."/>
            <person name="Wang Q."/>
            <person name="Liang K."/>
            <person name="Zhang Z."/>
        </authorList>
    </citation>
    <scope>NUCLEOTIDE SEQUENCE [LARGE SCALE GENOMIC DNA]</scope>
    <source>
        <strain evidence="8 9">WHSC-8</strain>
    </source>
</reference>
<dbReference type="KEGG" id="sphi:TS85_19455"/>
<comment type="subunit">
    <text evidence="2 5">Homopentamer.</text>
</comment>
<dbReference type="PANTHER" id="PTHR30288:SF0">
    <property type="entry name" value="FLAGELLAR HOOK-ASSOCIATED PROTEIN 2"/>
    <property type="match status" value="1"/>
</dbReference>
<reference evidence="8 9" key="2">
    <citation type="submission" date="2015-02" db="EMBL/GenBank/DDBJ databases">
        <title>The complete genome of Sphingomonas hengshuiensis sp. WHSC-8 isolated from soil of Hengshui Lake.</title>
        <authorList>
            <person name="Wei S."/>
            <person name="Guo J."/>
            <person name="Su C."/>
            <person name="Wu R."/>
            <person name="Zhang Z."/>
            <person name="Liang K."/>
            <person name="Li H."/>
            <person name="Wang T."/>
            <person name="Liu H."/>
            <person name="Zhang C."/>
            <person name="Li Z."/>
            <person name="Wang Q."/>
            <person name="Meng J."/>
        </authorList>
    </citation>
    <scope>NUCLEOTIDE SEQUENCE [LARGE SCALE GENOMIC DNA]</scope>
    <source>
        <strain evidence="8 9">WHSC-8</strain>
    </source>
</reference>
<dbReference type="Pfam" id="PF02465">
    <property type="entry name" value="FliD_N"/>
    <property type="match status" value="1"/>
</dbReference>
<evidence type="ECO:0000256" key="2">
    <source>
        <dbReference type="ARBA" id="ARBA00011255"/>
    </source>
</evidence>
<evidence type="ECO:0000256" key="4">
    <source>
        <dbReference type="ARBA" id="ARBA00023143"/>
    </source>
</evidence>
<accession>A0A7U4LGF2</accession>
<comment type="subcellular location">
    <subcellularLocation>
        <location evidence="5">Secreted</location>
    </subcellularLocation>
    <subcellularLocation>
        <location evidence="5">Bacterial flagellum</location>
    </subcellularLocation>
</comment>
<feature type="domain" description="Flagellar hook-associated protein 2 C-terminal" evidence="7">
    <location>
        <begin position="233"/>
        <end position="451"/>
    </location>
</feature>
<dbReference type="GO" id="GO:0009421">
    <property type="term" value="C:bacterial-type flagellum filament cap"/>
    <property type="evidence" value="ECO:0007669"/>
    <property type="project" value="InterPro"/>
</dbReference>
<keyword evidence="9" id="KW-1185">Reference proteome</keyword>